<evidence type="ECO:0000256" key="1">
    <source>
        <dbReference type="ARBA" id="ARBA00004651"/>
    </source>
</evidence>
<dbReference type="GO" id="GO:0046872">
    <property type="term" value="F:metal ion binding"/>
    <property type="evidence" value="ECO:0007669"/>
    <property type="project" value="UniProtKB-KW"/>
</dbReference>
<evidence type="ECO:0000256" key="13">
    <source>
        <dbReference type="ARBA" id="ARBA00049940"/>
    </source>
</evidence>
<evidence type="ECO:0000256" key="14">
    <source>
        <dbReference type="HAMAP-Rule" id="MF_00454"/>
    </source>
</evidence>
<evidence type="ECO:0000256" key="2">
    <source>
        <dbReference type="ARBA" id="ARBA00008761"/>
    </source>
</evidence>
<reference evidence="18 19" key="1">
    <citation type="submission" date="2016-06" db="EMBL/GenBank/DDBJ databases">
        <authorList>
            <person name="Kjaerup R.B."/>
            <person name="Dalgaard T.S."/>
            <person name="Juul-Madsen H.R."/>
        </authorList>
    </citation>
    <scope>NUCLEOTIDE SEQUENCE [LARGE SCALE GENOMIC DNA]</scope>
    <source>
        <strain evidence="18 19">DSM 43913</strain>
    </source>
</reference>
<feature type="transmembrane region" description="Helical" evidence="14">
    <location>
        <begin position="498"/>
        <end position="522"/>
    </location>
</feature>
<proteinExistence type="inferred from homology"/>
<keyword evidence="6 14" id="KW-1133">Transmembrane helix</keyword>
<organism evidence="18 19">
    <name type="scientific">Micromonospora echinofusca</name>
    <dbReference type="NCBI Taxonomy" id="47858"/>
    <lineage>
        <taxon>Bacteria</taxon>
        <taxon>Bacillati</taxon>
        <taxon>Actinomycetota</taxon>
        <taxon>Actinomycetes</taxon>
        <taxon>Micromonosporales</taxon>
        <taxon>Micromonosporaceae</taxon>
        <taxon>Micromonospora</taxon>
    </lineage>
</organism>
<accession>A0A1C5G7X3</accession>
<keyword evidence="8 14" id="KW-0472">Membrane</keyword>
<evidence type="ECO:0000256" key="9">
    <source>
        <dbReference type="ARBA" id="ARBA00023172"/>
    </source>
</evidence>
<feature type="domain" description="Cas12f1-like TNB" evidence="17">
    <location>
        <begin position="208"/>
        <end position="265"/>
    </location>
</feature>
<dbReference type="GO" id="GO:0032196">
    <property type="term" value="P:transposition"/>
    <property type="evidence" value="ECO:0007669"/>
    <property type="project" value="UniProtKB-KW"/>
</dbReference>
<keyword evidence="9" id="KW-0233">DNA recombination</keyword>
<comment type="similarity">
    <text evidence="2">In the C-terminal section; belongs to the transposase 35 family.</text>
</comment>
<keyword evidence="4" id="KW-0815">Transposition</keyword>
<evidence type="ECO:0000256" key="12">
    <source>
        <dbReference type="ARBA" id="ARBA00035585"/>
    </source>
</evidence>
<evidence type="ECO:0000259" key="16">
    <source>
        <dbReference type="Pfam" id="PF01385"/>
    </source>
</evidence>
<comment type="activity regulation">
    <text evidence="14">Na(+) is not transported, but it plays an essential structural role and its presence is essential for fluoride channel function.</text>
</comment>
<evidence type="ECO:0000256" key="4">
    <source>
        <dbReference type="ARBA" id="ARBA00022578"/>
    </source>
</evidence>
<evidence type="ECO:0000256" key="3">
    <source>
        <dbReference type="ARBA" id="ARBA00022475"/>
    </source>
</evidence>
<feature type="compositionally biased region" description="Basic residues" evidence="15">
    <location>
        <begin position="120"/>
        <end position="139"/>
    </location>
</feature>
<keyword evidence="14" id="KW-0406">Ion transport</keyword>
<feature type="compositionally biased region" description="Pro residues" evidence="15">
    <location>
        <begin position="270"/>
        <end position="284"/>
    </location>
</feature>
<dbReference type="GO" id="GO:0140114">
    <property type="term" value="P:cellular detoxification of fluoride"/>
    <property type="evidence" value="ECO:0007669"/>
    <property type="project" value="UniProtKB-UniRule"/>
</dbReference>
<dbReference type="GO" id="GO:0006310">
    <property type="term" value="P:DNA recombination"/>
    <property type="evidence" value="ECO:0007669"/>
    <property type="project" value="UniProtKB-KW"/>
</dbReference>
<evidence type="ECO:0000256" key="7">
    <source>
        <dbReference type="ARBA" id="ARBA00023125"/>
    </source>
</evidence>
<comment type="similarity">
    <text evidence="11 14">Belongs to the fluoride channel Fluc/FEX (TC 1.A.43) family.</text>
</comment>
<name>A0A1C5G7X3_MICEH</name>
<feature type="binding site" evidence="14">
    <location>
        <position position="479"/>
    </location>
    <ligand>
        <name>Na(+)</name>
        <dbReference type="ChEBI" id="CHEBI:29101"/>
        <note>structural</note>
    </ligand>
</feature>
<keyword evidence="14" id="KW-0813">Transport</keyword>
<keyword evidence="19" id="KW-1185">Reference proteome</keyword>
<dbReference type="PANTHER" id="PTHR28259:SF1">
    <property type="entry name" value="FLUORIDE EXPORT PROTEIN 1-RELATED"/>
    <property type="match status" value="1"/>
</dbReference>
<feature type="region of interest" description="Disordered" evidence="15">
    <location>
        <begin position="117"/>
        <end position="139"/>
    </location>
</feature>
<evidence type="ECO:0000256" key="8">
    <source>
        <dbReference type="ARBA" id="ARBA00023136"/>
    </source>
</evidence>
<feature type="transmembrane region" description="Helical" evidence="14">
    <location>
        <begin position="434"/>
        <end position="456"/>
    </location>
</feature>
<dbReference type="AlphaFoldDB" id="A0A1C5G7X3"/>
<evidence type="ECO:0000313" key="18">
    <source>
        <dbReference type="EMBL" id="SCG15994.1"/>
    </source>
</evidence>
<dbReference type="PANTHER" id="PTHR28259">
    <property type="entry name" value="FLUORIDE EXPORT PROTEIN 1-RELATED"/>
    <property type="match status" value="1"/>
</dbReference>
<keyword evidence="7" id="KW-0238">DNA-binding</keyword>
<evidence type="ECO:0000256" key="5">
    <source>
        <dbReference type="ARBA" id="ARBA00022692"/>
    </source>
</evidence>
<feature type="domain" description="Probable transposase IS891/IS1136/IS1341" evidence="16">
    <location>
        <begin position="73"/>
        <end position="188"/>
    </location>
</feature>
<evidence type="ECO:0000313" key="19">
    <source>
        <dbReference type="Proteomes" id="UP000198251"/>
    </source>
</evidence>
<evidence type="ECO:0000256" key="11">
    <source>
        <dbReference type="ARBA" id="ARBA00035120"/>
    </source>
</evidence>
<evidence type="ECO:0000256" key="10">
    <source>
        <dbReference type="ARBA" id="ARBA00023303"/>
    </source>
</evidence>
<dbReference type="NCBIfam" id="NF040570">
    <property type="entry name" value="guided_TnpB"/>
    <property type="match status" value="1"/>
</dbReference>
<dbReference type="Pfam" id="PF02537">
    <property type="entry name" value="CRCB"/>
    <property type="match status" value="1"/>
</dbReference>
<dbReference type="InterPro" id="IPR003691">
    <property type="entry name" value="FluC"/>
</dbReference>
<keyword evidence="5 14" id="KW-0812">Transmembrane</keyword>
<dbReference type="EMBL" id="LT607733">
    <property type="protein sequence ID" value="SCG15994.1"/>
    <property type="molecule type" value="Genomic_DNA"/>
</dbReference>
<evidence type="ECO:0000256" key="6">
    <source>
        <dbReference type="ARBA" id="ARBA00022989"/>
    </source>
</evidence>
<dbReference type="GO" id="GO:0005886">
    <property type="term" value="C:plasma membrane"/>
    <property type="evidence" value="ECO:0007669"/>
    <property type="project" value="UniProtKB-SubCell"/>
</dbReference>
<comment type="catalytic activity">
    <reaction evidence="12">
        <text>fluoride(in) = fluoride(out)</text>
        <dbReference type="Rhea" id="RHEA:76159"/>
        <dbReference type="ChEBI" id="CHEBI:17051"/>
    </reaction>
    <physiologicalReaction direction="left-to-right" evidence="12">
        <dbReference type="Rhea" id="RHEA:76160"/>
    </physiologicalReaction>
</comment>
<gene>
    <name evidence="14" type="primary">fluC</name>
    <name evidence="14" type="synonym">crcB</name>
    <name evidence="18" type="ORF">GA0070610_2246</name>
</gene>
<feature type="transmembrane region" description="Helical" evidence="14">
    <location>
        <begin position="468"/>
        <end position="486"/>
    </location>
</feature>
<dbReference type="InterPro" id="IPR001959">
    <property type="entry name" value="Transposase"/>
</dbReference>
<sequence>MPVRWYHGTFTLDGHRVRIPTARCTPALWVRLARQVPYPVEQVRSITLLCEGGRLFLDVTAEVTIAVYPSGEGPDPGRVAGVDVGIIHPYAVAGCGGEALLVSGRAMRAEHRMHLADTKARHRAVARRAPKPGQRGSRRWRQYRARARRVEGRHRRRVRQAQHEAARTVVDWAVDQRVGVLHVGDPRGVLNLPAGQRHHLRLRQWQIGRLLQILTDKAALAGITVHLVDERGTSSTCPICRKRVPKPRGRSLTCPHCQFSGHRDVARRPASPPAPRAADPPPPQRLRCPGWSRTVEPAGTSPEPASPDVTPAAHPAARRSRWPAVARPTTPWGVARPHGEDPQHPTGNPVNVSGHRTRLTGAHRVPARGTGGEDEVTGPDPRVDPDVDLRVPADRGELAARPGAVLGSVAAGGALGALARAGLQHAVPHGPAGFAWATFAVNLTGCLLIGVLMAALERSGGGRPLLRPFLGVGVLGGYTTFATYAVDIRLDIDAGAPQVALGYLAATLLGALVAVWLGDAVTGRLLDAARRRPGPGVGR</sequence>
<comment type="subcellular location">
    <subcellularLocation>
        <location evidence="1 14">Cell membrane</location>
        <topology evidence="1 14">Multi-pass membrane protein</topology>
    </subcellularLocation>
</comment>
<dbReference type="InterPro" id="IPR010095">
    <property type="entry name" value="Cas12f1-like_TNB"/>
</dbReference>
<comment type="function">
    <text evidence="13 14">Fluoride-specific ion channel. Important for reducing fluoride concentration in the cell, thus reducing its toxicity.</text>
</comment>
<protein>
    <recommendedName>
        <fullName evidence="14">Fluoride-specific ion channel FluC</fullName>
    </recommendedName>
</protein>
<keyword evidence="14" id="KW-0915">Sodium</keyword>
<dbReference type="HAMAP" id="MF_00454">
    <property type="entry name" value="FluC"/>
    <property type="match status" value="1"/>
</dbReference>
<keyword evidence="10 14" id="KW-0407">Ion channel</keyword>
<feature type="binding site" evidence="14">
    <location>
        <position position="476"/>
    </location>
    <ligand>
        <name>Na(+)</name>
        <dbReference type="ChEBI" id="CHEBI:29101"/>
        <note>structural</note>
    </ligand>
</feature>
<evidence type="ECO:0000259" key="17">
    <source>
        <dbReference type="Pfam" id="PF07282"/>
    </source>
</evidence>
<evidence type="ECO:0000256" key="15">
    <source>
        <dbReference type="SAM" id="MobiDB-lite"/>
    </source>
</evidence>
<dbReference type="Proteomes" id="UP000198251">
    <property type="component" value="Chromosome I"/>
</dbReference>
<dbReference type="Pfam" id="PF01385">
    <property type="entry name" value="OrfB_IS605"/>
    <property type="match status" value="1"/>
</dbReference>
<keyword evidence="14" id="KW-0479">Metal-binding</keyword>
<keyword evidence="3 14" id="KW-1003">Cell membrane</keyword>
<dbReference type="GO" id="GO:0062054">
    <property type="term" value="F:fluoride channel activity"/>
    <property type="evidence" value="ECO:0007669"/>
    <property type="project" value="UniProtKB-UniRule"/>
</dbReference>
<dbReference type="GO" id="GO:0003677">
    <property type="term" value="F:DNA binding"/>
    <property type="evidence" value="ECO:0007669"/>
    <property type="project" value="UniProtKB-KW"/>
</dbReference>
<dbReference type="Pfam" id="PF07282">
    <property type="entry name" value="Cas12f1-like_TNB"/>
    <property type="match status" value="1"/>
</dbReference>
<feature type="region of interest" description="Disordered" evidence="15">
    <location>
        <begin position="243"/>
        <end position="386"/>
    </location>
</feature>